<name>A0A6A6YRI7_9PEZI</name>
<dbReference type="PROSITE" id="PS51767">
    <property type="entry name" value="PEPTIDASE_A1"/>
    <property type="match status" value="1"/>
</dbReference>
<evidence type="ECO:0000256" key="3">
    <source>
        <dbReference type="SAM" id="SignalP"/>
    </source>
</evidence>
<feature type="domain" description="Peptidase A1" evidence="4">
    <location>
        <begin position="54"/>
        <end position="359"/>
    </location>
</feature>
<feature type="active site" evidence="2">
    <location>
        <position position="70"/>
    </location>
</feature>
<reference evidence="7" key="3">
    <citation type="submission" date="2025-04" db="UniProtKB">
        <authorList>
            <consortium name="RefSeq"/>
        </authorList>
    </citation>
    <scope>IDENTIFICATION</scope>
    <source>
        <strain evidence="7">CBS 304.34</strain>
    </source>
</reference>
<dbReference type="OrthoDB" id="15189at2759"/>
<dbReference type="Gene3D" id="2.40.70.10">
    <property type="entry name" value="Acid Proteases"/>
    <property type="match status" value="2"/>
</dbReference>
<comment type="similarity">
    <text evidence="1">Belongs to the peptidase A1 family.</text>
</comment>
<proteinExistence type="inferred from homology"/>
<dbReference type="RefSeq" id="XP_033577618.1">
    <property type="nucleotide sequence ID" value="XM_033719741.1"/>
</dbReference>
<dbReference type="GeneID" id="54460634"/>
<evidence type="ECO:0000259" key="4">
    <source>
        <dbReference type="PROSITE" id="PS51767"/>
    </source>
</evidence>
<dbReference type="InterPro" id="IPR034164">
    <property type="entry name" value="Pepsin-like_dom"/>
</dbReference>
<dbReference type="InterPro" id="IPR021109">
    <property type="entry name" value="Peptidase_aspartic_dom_sf"/>
</dbReference>
<dbReference type="GO" id="GO:0006508">
    <property type="term" value="P:proteolysis"/>
    <property type="evidence" value="ECO:0007669"/>
    <property type="project" value="UniProtKB-KW"/>
</dbReference>
<dbReference type="PANTHER" id="PTHR47966:SF47">
    <property type="entry name" value="ENDOPEPTIDASE, PUTATIVE (AFU_ORTHOLOGUE AFUA_3G01220)-RELATED"/>
    <property type="match status" value="1"/>
</dbReference>
<evidence type="ECO:0000313" key="6">
    <source>
        <dbReference type="Proteomes" id="UP000504636"/>
    </source>
</evidence>
<dbReference type="Proteomes" id="UP000504636">
    <property type="component" value="Unplaced"/>
</dbReference>
<organism evidence="5">
    <name type="scientific">Mytilinidion resinicola</name>
    <dbReference type="NCBI Taxonomy" id="574789"/>
    <lineage>
        <taxon>Eukaryota</taxon>
        <taxon>Fungi</taxon>
        <taxon>Dikarya</taxon>
        <taxon>Ascomycota</taxon>
        <taxon>Pezizomycotina</taxon>
        <taxon>Dothideomycetes</taxon>
        <taxon>Pleosporomycetidae</taxon>
        <taxon>Mytilinidiales</taxon>
        <taxon>Mytilinidiaceae</taxon>
        <taxon>Mytilinidion</taxon>
    </lineage>
</organism>
<evidence type="ECO:0000313" key="5">
    <source>
        <dbReference type="EMBL" id="KAF2810654.1"/>
    </source>
</evidence>
<dbReference type="EMBL" id="MU003699">
    <property type="protein sequence ID" value="KAF2810654.1"/>
    <property type="molecule type" value="Genomic_DNA"/>
</dbReference>
<evidence type="ECO:0000256" key="2">
    <source>
        <dbReference type="PIRSR" id="PIRSR601461-1"/>
    </source>
</evidence>
<evidence type="ECO:0000313" key="7">
    <source>
        <dbReference type="RefSeq" id="XP_033577618.1"/>
    </source>
</evidence>
<feature type="chain" id="PRO_5044629292" evidence="3">
    <location>
        <begin position="22"/>
        <end position="359"/>
    </location>
</feature>
<dbReference type="GO" id="GO:0004190">
    <property type="term" value="F:aspartic-type endopeptidase activity"/>
    <property type="evidence" value="ECO:0007669"/>
    <property type="project" value="InterPro"/>
</dbReference>
<feature type="signal peptide" evidence="3">
    <location>
        <begin position="1"/>
        <end position="21"/>
    </location>
</feature>
<evidence type="ECO:0000256" key="1">
    <source>
        <dbReference type="ARBA" id="ARBA00007447"/>
    </source>
</evidence>
<dbReference type="AlphaFoldDB" id="A0A6A6YRI7"/>
<dbReference type="Pfam" id="PF00026">
    <property type="entry name" value="Asp"/>
    <property type="match status" value="1"/>
</dbReference>
<keyword evidence="3" id="KW-0732">Signal</keyword>
<dbReference type="CDD" id="cd05471">
    <property type="entry name" value="pepsin_like"/>
    <property type="match status" value="1"/>
</dbReference>
<protein>
    <submittedName>
        <fullName evidence="5 7">Acid protease</fullName>
    </submittedName>
</protein>
<feature type="active site" evidence="2">
    <location>
        <position position="300"/>
    </location>
</feature>
<accession>A0A6A6YRI7</accession>
<gene>
    <name evidence="5 7" type="ORF">BDZ99DRAFT_462015</name>
</gene>
<keyword evidence="6" id="KW-1185">Reference proteome</keyword>
<keyword evidence="5 7" id="KW-0378">Hydrolase</keyword>
<dbReference type="SUPFAM" id="SSF50630">
    <property type="entry name" value="Acid proteases"/>
    <property type="match status" value="1"/>
</dbReference>
<dbReference type="InterPro" id="IPR033121">
    <property type="entry name" value="PEPTIDASE_A1"/>
</dbReference>
<reference evidence="5 7" key="1">
    <citation type="journal article" date="2020" name="Stud. Mycol.">
        <title>101 Dothideomycetes genomes: a test case for predicting lifestyles and emergence of pathogens.</title>
        <authorList>
            <person name="Haridas S."/>
            <person name="Albert R."/>
            <person name="Binder M."/>
            <person name="Bloem J."/>
            <person name="Labutti K."/>
            <person name="Salamov A."/>
            <person name="Andreopoulos B."/>
            <person name="Baker S."/>
            <person name="Barry K."/>
            <person name="Bills G."/>
            <person name="Bluhm B."/>
            <person name="Cannon C."/>
            <person name="Castanera R."/>
            <person name="Culley D."/>
            <person name="Daum C."/>
            <person name="Ezra D."/>
            <person name="Gonzalez J."/>
            <person name="Henrissat B."/>
            <person name="Kuo A."/>
            <person name="Liang C."/>
            <person name="Lipzen A."/>
            <person name="Lutzoni F."/>
            <person name="Magnuson J."/>
            <person name="Mondo S."/>
            <person name="Nolan M."/>
            <person name="Ohm R."/>
            <person name="Pangilinan J."/>
            <person name="Park H.-J."/>
            <person name="Ramirez L."/>
            <person name="Alfaro M."/>
            <person name="Sun H."/>
            <person name="Tritt A."/>
            <person name="Yoshinaga Y."/>
            <person name="Zwiers L.-H."/>
            <person name="Turgeon B."/>
            <person name="Goodwin S."/>
            <person name="Spatafora J."/>
            <person name="Crous P."/>
            <person name="Grigoriev I."/>
        </authorList>
    </citation>
    <scope>NUCLEOTIDE SEQUENCE</scope>
    <source>
        <strain evidence="5 7">CBS 304.34</strain>
    </source>
</reference>
<sequence>MFSPLLKLFLLGSISISQTIAKPAIIPRSPTNKYQISPYIIPLNPPKKVWIDNFSASIRIGNHTLNAVLDTGSSNIWFMTPSTQCADPQTGDPIPSSECGYRGPKYTPDPSSFMAIPDVHANISYVIGDVMNGIHGVGNVTFGGLQVDYQQLSLATYAKSSYDGPWSGLIGLAYQSITTIYPGVDPSKDIPCIDSLKATSKNCNLLHYRPLLSTIFQRNLTKPIFAFAMSRSKETGGIMTLGGIPDPNDAQINATNGPEATVPIEREEGSTEYSEYYIPVDGLNFTGAAAGAGKGQYLVDTGTVPNIVPQEQAEAINALFDPPAVYNKTKGGSIAQCNATAPDISVEIGGQLFGINRKN</sequence>
<keyword evidence="5 7" id="KW-0645">Protease</keyword>
<dbReference type="InterPro" id="IPR001461">
    <property type="entry name" value="Aspartic_peptidase_A1"/>
</dbReference>
<reference evidence="7" key="2">
    <citation type="submission" date="2020-04" db="EMBL/GenBank/DDBJ databases">
        <authorList>
            <consortium name="NCBI Genome Project"/>
        </authorList>
    </citation>
    <scope>NUCLEOTIDE SEQUENCE</scope>
    <source>
        <strain evidence="7">CBS 304.34</strain>
    </source>
</reference>
<dbReference type="PANTHER" id="PTHR47966">
    <property type="entry name" value="BETA-SITE APP-CLEAVING ENZYME, ISOFORM A-RELATED"/>
    <property type="match status" value="1"/>
</dbReference>
<dbReference type="GO" id="GO:0000324">
    <property type="term" value="C:fungal-type vacuole"/>
    <property type="evidence" value="ECO:0007669"/>
    <property type="project" value="TreeGrafter"/>
</dbReference>